<dbReference type="Pfam" id="PF14535">
    <property type="entry name" value="AMP-binding_C_2"/>
    <property type="match status" value="1"/>
</dbReference>
<dbReference type="InterPro" id="IPR045851">
    <property type="entry name" value="AMP-bd_C_sf"/>
</dbReference>
<feature type="domain" description="AMP-dependent ligase C-terminal" evidence="2">
    <location>
        <begin position="401"/>
        <end position="478"/>
    </location>
</feature>
<dbReference type="RefSeq" id="WP_239584378.1">
    <property type="nucleotide sequence ID" value="NZ_JAFBDR010000016.1"/>
</dbReference>
<dbReference type="Gene3D" id="3.30.300.30">
    <property type="match status" value="1"/>
</dbReference>
<dbReference type="SUPFAM" id="SSF56801">
    <property type="entry name" value="Acetyl-CoA synthetase-like"/>
    <property type="match status" value="1"/>
</dbReference>
<sequence>MLLKCNEASYKVGTSIDASIVRKKQMEWRIKMKKVQTHKMTVSVDEHSSHLEQFKAFYKQLDDQGKTIEKLPRETIEDYQLKAVNATLAHVWDNNEYYRSRLEEAGFTEPKLDSLEQLASVPMLKKDVIRGDKEKILCVDPKEIGQVHLTSGTSGKPIYTAYTLADQYVYDLLPKYLELFKETEDDVAAIALPYEFALPGLGFQRLFQFAFGTAVLSLGKGGYMAPVDKSLELMKEYQATVLATTPSYAALLVEESEKYGIKIGEDIRMKKIWLTGEGCSSTFRERLEKWWGCEVSFFYGSTECGVIGVECSKHNGYHIMEGHVKVEIIDPESGEVLPHGKTGELVVTTLLREGMPMVRYRTGDLGVLQKSKCDCGLTMDVLQLRGRMEHMLRIGEADYSPFMLEHFLMELPEVGLWYHFKMNQGELTIEAEKFKTEMSDDQLAEKIKQHMADRIGINCEVVIRDDIPRTFGKAQRVFT</sequence>
<gene>
    <name evidence="3" type="ORF">JOC48_002841</name>
</gene>
<accession>A0ABS2N2F9</accession>
<organism evidence="3 4">
    <name type="scientific">Aquibacillus albus</name>
    <dbReference type="NCBI Taxonomy" id="1168171"/>
    <lineage>
        <taxon>Bacteria</taxon>
        <taxon>Bacillati</taxon>
        <taxon>Bacillota</taxon>
        <taxon>Bacilli</taxon>
        <taxon>Bacillales</taxon>
        <taxon>Bacillaceae</taxon>
        <taxon>Aquibacillus</taxon>
    </lineage>
</organism>
<dbReference type="InterPro" id="IPR028154">
    <property type="entry name" value="AMP-dep_Lig_C"/>
</dbReference>
<dbReference type="PANTHER" id="PTHR43845:SF1">
    <property type="entry name" value="BLR5969 PROTEIN"/>
    <property type="match status" value="1"/>
</dbReference>
<dbReference type="EMBL" id="JAFBDR010000016">
    <property type="protein sequence ID" value="MBM7572338.1"/>
    <property type="molecule type" value="Genomic_DNA"/>
</dbReference>
<dbReference type="PANTHER" id="PTHR43845">
    <property type="entry name" value="BLR5969 PROTEIN"/>
    <property type="match status" value="1"/>
</dbReference>
<evidence type="ECO:0000313" key="3">
    <source>
        <dbReference type="EMBL" id="MBM7572338.1"/>
    </source>
</evidence>
<evidence type="ECO:0000313" key="4">
    <source>
        <dbReference type="Proteomes" id="UP001296943"/>
    </source>
</evidence>
<name>A0ABS2N2F9_9BACI</name>
<keyword evidence="4" id="KW-1185">Reference proteome</keyword>
<dbReference type="EC" id="6.2.1.30" evidence="3"/>
<dbReference type="Gene3D" id="3.40.50.12780">
    <property type="entry name" value="N-terminal domain of ligase-like"/>
    <property type="match status" value="1"/>
</dbReference>
<protein>
    <submittedName>
        <fullName evidence="3">Phenylacetate-CoA ligase</fullName>
        <ecNumber evidence="3">6.2.1.30</ecNumber>
    </submittedName>
</protein>
<proteinExistence type="predicted"/>
<keyword evidence="3" id="KW-0436">Ligase</keyword>
<evidence type="ECO:0000259" key="1">
    <source>
        <dbReference type="Pfam" id="PF00501"/>
    </source>
</evidence>
<reference evidence="3 4" key="1">
    <citation type="submission" date="2021-01" db="EMBL/GenBank/DDBJ databases">
        <title>Genomic Encyclopedia of Type Strains, Phase IV (KMG-IV): sequencing the most valuable type-strain genomes for metagenomic binning, comparative biology and taxonomic classification.</title>
        <authorList>
            <person name="Goeker M."/>
        </authorList>
    </citation>
    <scope>NUCLEOTIDE SEQUENCE [LARGE SCALE GENOMIC DNA]</scope>
    <source>
        <strain evidence="3 4">DSM 23711</strain>
    </source>
</reference>
<dbReference type="GO" id="GO:0047475">
    <property type="term" value="F:phenylacetate-CoA ligase activity"/>
    <property type="evidence" value="ECO:0007669"/>
    <property type="project" value="UniProtKB-EC"/>
</dbReference>
<dbReference type="InterPro" id="IPR000873">
    <property type="entry name" value="AMP-dep_synth/lig_dom"/>
</dbReference>
<dbReference type="Proteomes" id="UP001296943">
    <property type="component" value="Unassembled WGS sequence"/>
</dbReference>
<dbReference type="Pfam" id="PF00501">
    <property type="entry name" value="AMP-binding"/>
    <property type="match status" value="1"/>
</dbReference>
<comment type="caution">
    <text evidence="3">The sequence shown here is derived from an EMBL/GenBank/DDBJ whole genome shotgun (WGS) entry which is preliminary data.</text>
</comment>
<evidence type="ECO:0000259" key="2">
    <source>
        <dbReference type="Pfam" id="PF14535"/>
    </source>
</evidence>
<feature type="domain" description="AMP-dependent synthetase/ligase" evidence="1">
    <location>
        <begin position="121"/>
        <end position="348"/>
    </location>
</feature>
<dbReference type="InterPro" id="IPR042099">
    <property type="entry name" value="ANL_N_sf"/>
</dbReference>